<dbReference type="Proteomes" id="UP000019486">
    <property type="component" value="Unassembled WGS sequence"/>
</dbReference>
<evidence type="ECO:0000256" key="7">
    <source>
        <dbReference type="SAM" id="Phobius"/>
    </source>
</evidence>
<dbReference type="GO" id="GO:0005886">
    <property type="term" value="C:plasma membrane"/>
    <property type="evidence" value="ECO:0007669"/>
    <property type="project" value="UniProtKB-SubCell"/>
</dbReference>
<reference evidence="11 12" key="1">
    <citation type="submission" date="2013-08" db="EMBL/GenBank/DDBJ databases">
        <title>The genome sequence of Skermanella stibiiresistens.</title>
        <authorList>
            <person name="Zhu W."/>
            <person name="Wang G."/>
        </authorList>
    </citation>
    <scope>NUCLEOTIDE SEQUENCE [LARGE SCALE GENOMIC DNA]</scope>
    <source>
        <strain evidence="11 12">SB22</strain>
    </source>
</reference>
<keyword evidence="7" id="KW-0812">Transmembrane</keyword>
<keyword evidence="12" id="KW-1185">Reference proteome</keyword>
<name>W9H862_9PROT</name>
<organism evidence="11 12">
    <name type="scientific">Skermanella stibiiresistens SB22</name>
    <dbReference type="NCBI Taxonomy" id="1385369"/>
    <lineage>
        <taxon>Bacteria</taxon>
        <taxon>Pseudomonadati</taxon>
        <taxon>Pseudomonadota</taxon>
        <taxon>Alphaproteobacteria</taxon>
        <taxon>Rhodospirillales</taxon>
        <taxon>Azospirillaceae</taxon>
        <taxon>Skermanella</taxon>
    </lineage>
</organism>
<dbReference type="Pfam" id="PF00015">
    <property type="entry name" value="MCPsignal"/>
    <property type="match status" value="1"/>
</dbReference>
<feature type="domain" description="Methyl-accepting transducer" evidence="8">
    <location>
        <begin position="398"/>
        <end position="634"/>
    </location>
</feature>
<keyword evidence="2" id="KW-0997">Cell inner membrane</keyword>
<dbReference type="SUPFAM" id="SSF58104">
    <property type="entry name" value="Methyl-accepting chemotaxis protein (MCP) signaling domain"/>
    <property type="match status" value="1"/>
</dbReference>
<dbReference type="SMART" id="SM00283">
    <property type="entry name" value="MA"/>
    <property type="match status" value="1"/>
</dbReference>
<dbReference type="PROSITE" id="PS50192">
    <property type="entry name" value="T_SNARE"/>
    <property type="match status" value="1"/>
</dbReference>
<dbReference type="GO" id="GO:0007165">
    <property type="term" value="P:signal transduction"/>
    <property type="evidence" value="ECO:0007669"/>
    <property type="project" value="UniProtKB-KW"/>
</dbReference>
<evidence type="ECO:0000259" key="10">
    <source>
        <dbReference type="PROSITE" id="PS50885"/>
    </source>
</evidence>
<dbReference type="PROSITE" id="PS50111">
    <property type="entry name" value="CHEMOTAXIS_TRANSDUC_2"/>
    <property type="match status" value="1"/>
</dbReference>
<dbReference type="InterPro" id="IPR029150">
    <property type="entry name" value="dCache_3"/>
</dbReference>
<dbReference type="Pfam" id="PF14827">
    <property type="entry name" value="dCache_3"/>
    <property type="match status" value="1"/>
</dbReference>
<evidence type="ECO:0000256" key="6">
    <source>
        <dbReference type="SAM" id="MobiDB-lite"/>
    </source>
</evidence>
<evidence type="ECO:0000313" key="11">
    <source>
        <dbReference type="EMBL" id="EWY42440.1"/>
    </source>
</evidence>
<dbReference type="InterPro" id="IPR000727">
    <property type="entry name" value="T_SNARE_dom"/>
</dbReference>
<dbReference type="RefSeq" id="WP_037445855.1">
    <property type="nucleotide sequence ID" value="NZ_AVFL01000001.1"/>
</dbReference>
<dbReference type="InterPro" id="IPR003660">
    <property type="entry name" value="HAMP_dom"/>
</dbReference>
<comment type="caution">
    <text evidence="11">The sequence shown here is derived from an EMBL/GenBank/DDBJ whole genome shotgun (WGS) entry which is preliminary data.</text>
</comment>
<dbReference type="Gene3D" id="1.10.287.950">
    <property type="entry name" value="Methyl-accepting chemotaxis protein"/>
    <property type="match status" value="1"/>
</dbReference>
<dbReference type="AlphaFoldDB" id="W9H862"/>
<evidence type="ECO:0000256" key="4">
    <source>
        <dbReference type="ARBA" id="ARBA00029447"/>
    </source>
</evidence>
<protein>
    <submittedName>
        <fullName evidence="11">Methyl-accepting chemotaxis protein</fullName>
    </submittedName>
</protein>
<evidence type="ECO:0000259" key="8">
    <source>
        <dbReference type="PROSITE" id="PS50111"/>
    </source>
</evidence>
<evidence type="ECO:0000256" key="2">
    <source>
        <dbReference type="ARBA" id="ARBA00022519"/>
    </source>
</evidence>
<dbReference type="OrthoDB" id="1776073at2"/>
<evidence type="ECO:0000313" key="12">
    <source>
        <dbReference type="Proteomes" id="UP000019486"/>
    </source>
</evidence>
<evidence type="ECO:0000256" key="3">
    <source>
        <dbReference type="ARBA" id="ARBA00023224"/>
    </source>
</evidence>
<dbReference type="PROSITE" id="PS50885">
    <property type="entry name" value="HAMP"/>
    <property type="match status" value="1"/>
</dbReference>
<accession>W9H862</accession>
<dbReference type="InterPro" id="IPR004089">
    <property type="entry name" value="MCPsignal_dom"/>
</dbReference>
<dbReference type="SUPFAM" id="SSF103190">
    <property type="entry name" value="Sensory domain-like"/>
    <property type="match status" value="1"/>
</dbReference>
<comment type="subcellular location">
    <subcellularLocation>
        <location evidence="1">Cell inner membrane</location>
        <topology evidence="1">Multi-pass membrane protein</topology>
    </subcellularLocation>
</comment>
<gene>
    <name evidence="11" type="ORF">N825_00445</name>
</gene>
<evidence type="ECO:0000256" key="1">
    <source>
        <dbReference type="ARBA" id="ARBA00004429"/>
    </source>
</evidence>
<evidence type="ECO:0000259" key="9">
    <source>
        <dbReference type="PROSITE" id="PS50192"/>
    </source>
</evidence>
<dbReference type="InterPro" id="IPR029151">
    <property type="entry name" value="Sensor-like_sf"/>
</dbReference>
<feature type="domain" description="HAMP" evidence="10">
    <location>
        <begin position="304"/>
        <end position="357"/>
    </location>
</feature>
<keyword evidence="3 5" id="KW-0807">Transducer</keyword>
<dbReference type="STRING" id="1385369.N825_00445"/>
<dbReference type="Pfam" id="PF00672">
    <property type="entry name" value="HAMP"/>
    <property type="match status" value="1"/>
</dbReference>
<proteinExistence type="inferred from homology"/>
<keyword evidence="2" id="KW-1003">Cell membrane</keyword>
<dbReference type="PANTHER" id="PTHR32089">
    <property type="entry name" value="METHYL-ACCEPTING CHEMOTAXIS PROTEIN MCPB"/>
    <property type="match status" value="1"/>
</dbReference>
<comment type="similarity">
    <text evidence="4">Belongs to the methyl-accepting chemotaxis (MCP) protein family.</text>
</comment>
<feature type="region of interest" description="Disordered" evidence="6">
    <location>
        <begin position="411"/>
        <end position="430"/>
    </location>
</feature>
<sequence length="654" mass="68782">MFQIRSIAMRLVVAIAATAAVASGVLCVFATMKQNEVTSLALEREMRLQYESVIAAFEYEGRTASAVAAVVGALPDVQAALDDENREALGATLGAAQKASKALGVGPWSFTKPPGITTYRVHDPKSFGDDVSQRRRTVALVNQSQKGVTGIEPGRDNLGVYSVGPVVRDGRFIGAIDIGVTFGPVFVERIKSRFGVDFAVHRMQGDVFATLGSSLADKTLASPAELAQALDGTVVLRRSELDGHPVALYLGQLKNFAGEPVAVIELVQDISSFVAIESGTVWYLGTATGVVLLAAILVALMVGRGLTRPLERLREAMRRLSTGDTSVQIPGRDRRDELGTMAEAVEVFKTSMVEAETLRGRQEADRAAVEVDRKRGMNQLADNFEASVRHVIDAVSSAATDMRVTAQSMSATAEETQRQTLAVGSASEQTSTNVQTVATAAEELSSSISEIARQTSNASSVAARVSEEGRRTDVIVSGLTNSAQRIGEIVQMIQQIASQTNLLALNATIEAARAGEAGKGFAVVASEVKQLATQTSKATEDIQAQVSEIQTETGRAAAAVRDISARIEELSGITASVSSAVEEQGAATQEIARNVQQAALGTQEVSSTIGSVTAAANETGSAAAQVVASADDLATQSTRLRAEAEQFLATIRAA</sequence>
<feature type="transmembrane region" description="Helical" evidence="7">
    <location>
        <begin position="281"/>
        <end position="302"/>
    </location>
</feature>
<dbReference type="PANTHER" id="PTHR32089:SF112">
    <property type="entry name" value="LYSOZYME-LIKE PROTEIN-RELATED"/>
    <property type="match status" value="1"/>
</dbReference>
<dbReference type="CDD" id="cd06225">
    <property type="entry name" value="HAMP"/>
    <property type="match status" value="1"/>
</dbReference>
<feature type="domain" description="T-SNARE coiled-coil homology" evidence="9">
    <location>
        <begin position="560"/>
        <end position="612"/>
    </location>
</feature>
<keyword evidence="7" id="KW-0472">Membrane</keyword>
<dbReference type="EMBL" id="AVFL01000001">
    <property type="protein sequence ID" value="EWY42440.1"/>
    <property type="molecule type" value="Genomic_DNA"/>
</dbReference>
<keyword evidence="7" id="KW-1133">Transmembrane helix</keyword>
<evidence type="ECO:0000256" key="5">
    <source>
        <dbReference type="PROSITE-ProRule" id="PRU00284"/>
    </source>
</evidence>
<dbReference type="SMART" id="SM00304">
    <property type="entry name" value="HAMP"/>
    <property type="match status" value="1"/>
</dbReference>
<dbReference type="Gene3D" id="6.10.340.10">
    <property type="match status" value="1"/>
</dbReference>